<dbReference type="InterPro" id="IPR018480">
    <property type="entry name" value="PNAcMuramoyl-5peptid_Trfase_CS"/>
</dbReference>
<keyword evidence="11" id="KW-1185">Reference proteome</keyword>
<evidence type="ECO:0000256" key="5">
    <source>
        <dbReference type="ARBA" id="ARBA00022989"/>
    </source>
</evidence>
<keyword evidence="7" id="KW-0131">Cell cycle</keyword>
<evidence type="ECO:0000256" key="7">
    <source>
        <dbReference type="HAMAP-Rule" id="MF_00038"/>
    </source>
</evidence>
<comment type="subcellular location">
    <subcellularLocation>
        <location evidence="7">Cell membrane</location>
        <topology evidence="7">Multi-pass membrane protein</topology>
    </subcellularLocation>
    <subcellularLocation>
        <location evidence="1">Membrane</location>
        <topology evidence="1">Multi-pass membrane protein</topology>
    </subcellularLocation>
</comment>
<evidence type="ECO:0000256" key="2">
    <source>
        <dbReference type="ARBA" id="ARBA00005583"/>
    </source>
</evidence>
<dbReference type="PANTHER" id="PTHR22926:SF5">
    <property type="entry name" value="PHOSPHO-N-ACETYLMURAMOYL-PENTAPEPTIDE-TRANSFERASE HOMOLOG"/>
    <property type="match status" value="1"/>
</dbReference>
<feature type="transmembrane region" description="Helical" evidence="7">
    <location>
        <begin position="338"/>
        <end position="359"/>
    </location>
</feature>
<feature type="transmembrane region" description="Helical" evidence="7">
    <location>
        <begin position="258"/>
        <end position="278"/>
    </location>
</feature>
<keyword evidence="7 9" id="KW-0479">Metal-binding</keyword>
<proteinExistence type="inferred from homology"/>
<sequence length="366" mass="38780">MIAAIVAFCVGVLFCLLLVRPAITVLKRLGWSQYVRADGPQTHLVKKGTPTKGGLVFGLGTVVAYGTAHLVTGEPVTVSALLVLLSMAGMGAVGFVDDYLKTHHQNSGGLPERAKILGQLLVIGALVPVVLWGSERAGRPLLSSHITFVGDVGWLDLARFGPVVAVVLALVWYAFLTVGTTNGVNIADGLDGLLTGCAIASLSAYALILFFQARNSCAGVLTAGCFETVDAHDLAVVTCALLGNLAGYLWWSCYPAQIFMGDTGSLGLGGFLVALAILSRTELLLPVIGVVYVMVASSVLLQRYYFRLTGGKRLFKMAPLHHHFELKGWSETTVTVRFWLISALGAVAAVAVFYATWLLRTGTGTL</sequence>
<dbReference type="GO" id="GO:0008963">
    <property type="term" value="F:phospho-N-acetylmuramoyl-pentapeptide-transferase activity"/>
    <property type="evidence" value="ECO:0007669"/>
    <property type="project" value="UniProtKB-UniRule"/>
</dbReference>
<comment type="similarity">
    <text evidence="2 7">Belongs to the glycosyltransferase 4 family. MraY subfamily.</text>
</comment>
<keyword evidence="7" id="KW-1003">Cell membrane</keyword>
<protein>
    <recommendedName>
        <fullName evidence="7 8">Phospho-N-acetylmuramoyl-pentapeptide-transferase</fullName>
        <ecNumber evidence="7 8">2.7.8.13</ecNumber>
    </recommendedName>
    <alternativeName>
        <fullName evidence="7">UDP-MurNAc-pentapeptide phosphotransferase</fullName>
    </alternativeName>
</protein>
<dbReference type="GO" id="GO:0071555">
    <property type="term" value="P:cell wall organization"/>
    <property type="evidence" value="ECO:0007669"/>
    <property type="project" value="UniProtKB-KW"/>
</dbReference>
<feature type="binding site" evidence="9">
    <location>
        <position position="185"/>
    </location>
    <ligand>
        <name>Mg(2+)</name>
        <dbReference type="ChEBI" id="CHEBI:18420"/>
    </ligand>
</feature>
<keyword evidence="7" id="KW-0133">Cell shape</keyword>
<comment type="catalytic activity">
    <reaction evidence="7">
        <text>UDP-N-acetyl-alpha-D-muramoyl-L-alanyl-gamma-D-glutamyl-meso-2,6-diaminopimeloyl-D-alanyl-D-alanine + di-trans,octa-cis-undecaprenyl phosphate = di-trans,octa-cis-undecaprenyl diphospho-N-acetyl-alpha-D-muramoyl-L-alanyl-D-glutamyl-meso-2,6-diaminopimeloyl-D-alanyl-D-alanine + UMP</text>
        <dbReference type="Rhea" id="RHEA:28386"/>
        <dbReference type="ChEBI" id="CHEBI:57865"/>
        <dbReference type="ChEBI" id="CHEBI:60392"/>
        <dbReference type="ChEBI" id="CHEBI:61386"/>
        <dbReference type="ChEBI" id="CHEBI:61387"/>
        <dbReference type="EC" id="2.7.8.13"/>
    </reaction>
</comment>
<dbReference type="NCBIfam" id="TIGR00445">
    <property type="entry name" value="mraY"/>
    <property type="match status" value="1"/>
</dbReference>
<evidence type="ECO:0000256" key="1">
    <source>
        <dbReference type="ARBA" id="ARBA00004141"/>
    </source>
</evidence>
<dbReference type="InterPro" id="IPR003524">
    <property type="entry name" value="PNAcMuramoyl-5peptid_Trfase"/>
</dbReference>
<dbReference type="GO" id="GO:0051301">
    <property type="term" value="P:cell division"/>
    <property type="evidence" value="ECO:0007669"/>
    <property type="project" value="UniProtKB-KW"/>
</dbReference>
<feature type="transmembrane region" description="Helical" evidence="7">
    <location>
        <begin position="157"/>
        <end position="178"/>
    </location>
</feature>
<keyword evidence="7 9" id="KW-0460">Magnesium</keyword>
<dbReference type="RefSeq" id="WP_197429902.1">
    <property type="nucleotide sequence ID" value="NZ_WPCU01000005.1"/>
</dbReference>
<dbReference type="AlphaFoldDB" id="A0A6A9UTH2"/>
<dbReference type="UniPathway" id="UPA00219"/>
<dbReference type="GO" id="GO:0009252">
    <property type="term" value="P:peptidoglycan biosynthetic process"/>
    <property type="evidence" value="ECO:0007669"/>
    <property type="project" value="UniProtKB-UniRule"/>
</dbReference>
<dbReference type="PROSITE" id="PS01348">
    <property type="entry name" value="MRAY_2"/>
    <property type="match status" value="1"/>
</dbReference>
<dbReference type="Pfam" id="PF00953">
    <property type="entry name" value="Glycos_transf_4"/>
    <property type="match status" value="1"/>
</dbReference>
<dbReference type="PANTHER" id="PTHR22926">
    <property type="entry name" value="PHOSPHO-N-ACETYLMURAMOYL-PENTAPEPTIDE-TRANSFERASE"/>
    <property type="match status" value="1"/>
</dbReference>
<feature type="transmembrane region" description="Helical" evidence="7">
    <location>
        <begin position="190"/>
        <end position="211"/>
    </location>
</feature>
<evidence type="ECO:0000313" key="10">
    <source>
        <dbReference type="EMBL" id="MVA75948.1"/>
    </source>
</evidence>
<evidence type="ECO:0000313" key="11">
    <source>
        <dbReference type="Proteomes" id="UP000435304"/>
    </source>
</evidence>
<dbReference type="GO" id="GO:0005886">
    <property type="term" value="C:plasma membrane"/>
    <property type="evidence" value="ECO:0007669"/>
    <property type="project" value="UniProtKB-SubCell"/>
</dbReference>
<dbReference type="GO" id="GO:0008360">
    <property type="term" value="P:regulation of cell shape"/>
    <property type="evidence" value="ECO:0007669"/>
    <property type="project" value="UniProtKB-KW"/>
</dbReference>
<comment type="function">
    <text evidence="7">Catalyzes the initial step of the lipid cycle reactions in the biosynthesis of the cell wall peptidoglycan: transfers peptidoglycan precursor phospho-MurNAc-pentapeptide from UDP-MurNAc-pentapeptide onto the lipid carrier undecaprenyl phosphate, yielding undecaprenyl-pyrophosphoryl-MurNAc-pentapeptide, known as lipid I.</text>
</comment>
<keyword evidence="3 7" id="KW-0808">Transferase</keyword>
<feature type="transmembrane region" description="Helical" evidence="7">
    <location>
        <begin position="76"/>
        <end position="96"/>
    </location>
</feature>
<keyword evidence="7" id="KW-0132">Cell division</keyword>
<dbReference type="GO" id="GO:0046872">
    <property type="term" value="F:metal ion binding"/>
    <property type="evidence" value="ECO:0007669"/>
    <property type="project" value="UniProtKB-KW"/>
</dbReference>
<feature type="transmembrane region" description="Helical" evidence="7">
    <location>
        <begin position="116"/>
        <end position="134"/>
    </location>
</feature>
<name>A0A6A9UTH2_9ACTN</name>
<comment type="pathway">
    <text evidence="7">Cell wall biogenesis; peptidoglycan biosynthesis.</text>
</comment>
<comment type="cofactor">
    <cofactor evidence="7 9">
        <name>Mg(2+)</name>
        <dbReference type="ChEBI" id="CHEBI:18420"/>
    </cofactor>
</comment>
<dbReference type="EMBL" id="WPCU01000005">
    <property type="protein sequence ID" value="MVA75948.1"/>
    <property type="molecule type" value="Genomic_DNA"/>
</dbReference>
<evidence type="ECO:0000256" key="3">
    <source>
        <dbReference type="ARBA" id="ARBA00022679"/>
    </source>
</evidence>
<evidence type="ECO:0000256" key="9">
    <source>
        <dbReference type="PIRSR" id="PIRSR600715-1"/>
    </source>
</evidence>
<dbReference type="CDD" id="cd06852">
    <property type="entry name" value="GT_MraY"/>
    <property type="match status" value="1"/>
</dbReference>
<dbReference type="Proteomes" id="UP000435304">
    <property type="component" value="Unassembled WGS sequence"/>
</dbReference>
<keyword evidence="6 7" id="KW-0472">Membrane</keyword>
<gene>
    <name evidence="7" type="primary">mraY</name>
    <name evidence="10" type="ORF">GC722_07920</name>
</gene>
<keyword evidence="4 7" id="KW-0812">Transmembrane</keyword>
<keyword evidence="7" id="KW-0961">Cell wall biogenesis/degradation</keyword>
<evidence type="ECO:0000256" key="8">
    <source>
        <dbReference type="NCBIfam" id="TIGR00445"/>
    </source>
</evidence>
<dbReference type="InterPro" id="IPR000715">
    <property type="entry name" value="Glycosyl_transferase_4"/>
</dbReference>
<evidence type="ECO:0000256" key="4">
    <source>
        <dbReference type="ARBA" id="ARBA00022692"/>
    </source>
</evidence>
<feature type="binding site" evidence="9">
    <location>
        <position position="262"/>
    </location>
    <ligand>
        <name>Mg(2+)</name>
        <dbReference type="ChEBI" id="CHEBI:18420"/>
    </ligand>
</feature>
<feature type="transmembrane region" description="Helical" evidence="7">
    <location>
        <begin position="284"/>
        <end position="306"/>
    </location>
</feature>
<dbReference type="GO" id="GO:0051992">
    <property type="term" value="F:UDP-N-acetylmuramoyl-L-alanyl-D-glutamyl-meso-2,6-diaminopimelyl-D-alanyl-D-alanine:undecaprenyl-phosphate transferase activity"/>
    <property type="evidence" value="ECO:0007669"/>
    <property type="project" value="RHEA"/>
</dbReference>
<dbReference type="HAMAP" id="MF_00038">
    <property type="entry name" value="MraY"/>
    <property type="match status" value="1"/>
</dbReference>
<organism evidence="10 11">
    <name type="scientific">Auraticoccus cholistanensis</name>
    <dbReference type="NCBI Taxonomy" id="2656650"/>
    <lineage>
        <taxon>Bacteria</taxon>
        <taxon>Bacillati</taxon>
        <taxon>Actinomycetota</taxon>
        <taxon>Actinomycetes</taxon>
        <taxon>Propionibacteriales</taxon>
        <taxon>Propionibacteriaceae</taxon>
        <taxon>Auraticoccus</taxon>
    </lineage>
</organism>
<keyword evidence="5 7" id="KW-1133">Transmembrane helix</keyword>
<dbReference type="EC" id="2.7.8.13" evidence="7 8"/>
<reference evidence="10 11" key="1">
    <citation type="submission" date="2019-12" db="EMBL/GenBank/DDBJ databases">
        <title>Auraticoccus cholistani sp. nov., an actinomycete isolated from soil of Cholistan desert.</title>
        <authorList>
            <person name="Cheema M.T."/>
        </authorList>
    </citation>
    <scope>NUCLEOTIDE SEQUENCE [LARGE SCALE GENOMIC DNA]</scope>
    <source>
        <strain evidence="10 11">F435</strain>
    </source>
</reference>
<accession>A0A6A9UTH2</accession>
<keyword evidence="7" id="KW-0573">Peptidoglycan synthesis</keyword>
<feature type="transmembrane region" description="Helical" evidence="7">
    <location>
        <begin position="231"/>
        <end position="251"/>
    </location>
</feature>
<comment type="caution">
    <text evidence="10">The sequence shown here is derived from an EMBL/GenBank/DDBJ whole genome shotgun (WGS) entry which is preliminary data.</text>
</comment>
<evidence type="ECO:0000256" key="6">
    <source>
        <dbReference type="ARBA" id="ARBA00023136"/>
    </source>
</evidence>